<keyword evidence="2" id="KW-1185">Reference proteome</keyword>
<evidence type="ECO:0000313" key="1">
    <source>
        <dbReference type="EMBL" id="CDH18554.1"/>
    </source>
</evidence>
<accession>A0A077PFT0</accession>
<protein>
    <submittedName>
        <fullName evidence="1">Transposase</fullName>
    </submittedName>
</protein>
<dbReference type="RefSeq" id="WP_051861153.1">
    <property type="nucleotide sequence ID" value="NZ_CAWLZI010000128.1"/>
</dbReference>
<dbReference type="AlphaFoldDB" id="A0A077PFT0"/>
<name>A0A077PFT0_XENBV</name>
<dbReference type="Proteomes" id="UP000028500">
    <property type="component" value="Unassembled WGS sequence"/>
</dbReference>
<organism evidence="1 2">
    <name type="scientific">Xenorhabdus bovienii str. kraussei Quebec</name>
    <dbReference type="NCBI Taxonomy" id="1398203"/>
    <lineage>
        <taxon>Bacteria</taxon>
        <taxon>Pseudomonadati</taxon>
        <taxon>Pseudomonadota</taxon>
        <taxon>Gammaproteobacteria</taxon>
        <taxon>Enterobacterales</taxon>
        <taxon>Morganellaceae</taxon>
        <taxon>Xenorhabdus</taxon>
    </lineage>
</organism>
<dbReference type="EMBL" id="CBSY010000039">
    <property type="protein sequence ID" value="CDH18554.1"/>
    <property type="molecule type" value="Genomic_DNA"/>
</dbReference>
<dbReference type="OrthoDB" id="5289737at2"/>
<sequence length="111" mass="12205">MTVITIGIDLTKNVFQIHGVDKNGKCKLKKRIKHAHISTFLSNMTPCIIGIEVCAGAHNWARCLVPDFDVKLMALQFVKPYMKTNKNDMADAEAICGAVTQANMQGGSRLD</sequence>
<proteinExistence type="predicted"/>
<evidence type="ECO:0000313" key="2">
    <source>
        <dbReference type="Proteomes" id="UP000028500"/>
    </source>
</evidence>
<comment type="caution">
    <text evidence="1">The sequence shown here is derived from an EMBL/GenBank/DDBJ whole genome shotgun (WGS) entry which is preliminary data.</text>
</comment>
<dbReference type="HOGENOM" id="CLU_036902_16_4_6"/>
<reference evidence="1" key="1">
    <citation type="submission" date="2013-07" db="EMBL/GenBank/DDBJ databases">
        <title>Sub-species coevolution in mutualistic symbiosis.</title>
        <authorList>
            <person name="Murfin K."/>
            <person name="Klassen J."/>
            <person name="Lee M."/>
            <person name="Forst S."/>
            <person name="Stock P."/>
            <person name="Goodrich-Blair H."/>
        </authorList>
    </citation>
    <scope>NUCLEOTIDE SEQUENCE [LARGE SCALE GENOMIC DNA]</scope>
    <source>
        <strain evidence="1">Kraussei Quebec</strain>
    </source>
</reference>
<gene>
    <name evidence="1" type="ORF">XBKQ1_1330007</name>
</gene>